<name>A0ACC1L984_9FUNG</name>
<comment type="caution">
    <text evidence="1">The sequence shown here is derived from an EMBL/GenBank/DDBJ whole genome shotgun (WGS) entry which is preliminary data.</text>
</comment>
<evidence type="ECO:0000313" key="1">
    <source>
        <dbReference type="EMBL" id="KAJ2802986.1"/>
    </source>
</evidence>
<reference evidence="1" key="1">
    <citation type="submission" date="2022-07" db="EMBL/GenBank/DDBJ databases">
        <title>Phylogenomic reconstructions and comparative analyses of Kickxellomycotina fungi.</title>
        <authorList>
            <person name="Reynolds N.K."/>
            <person name="Stajich J.E."/>
            <person name="Barry K."/>
            <person name="Grigoriev I.V."/>
            <person name="Crous P."/>
            <person name="Smith M.E."/>
        </authorList>
    </citation>
    <scope>NUCLEOTIDE SEQUENCE</scope>
    <source>
        <strain evidence="1">CBS 102833</strain>
    </source>
</reference>
<protein>
    <submittedName>
        <fullName evidence="1">Uncharacterized protein</fullName>
    </submittedName>
</protein>
<organism evidence="1 2">
    <name type="scientific">Coemansia furcata</name>
    <dbReference type="NCBI Taxonomy" id="417177"/>
    <lineage>
        <taxon>Eukaryota</taxon>
        <taxon>Fungi</taxon>
        <taxon>Fungi incertae sedis</taxon>
        <taxon>Zoopagomycota</taxon>
        <taxon>Kickxellomycotina</taxon>
        <taxon>Kickxellomycetes</taxon>
        <taxon>Kickxellales</taxon>
        <taxon>Kickxellaceae</taxon>
        <taxon>Coemansia</taxon>
    </lineage>
</organism>
<gene>
    <name evidence="1" type="ORF">H4S07_004564</name>
</gene>
<keyword evidence="2" id="KW-1185">Reference proteome</keyword>
<dbReference type="EMBL" id="JANBUP010001885">
    <property type="protein sequence ID" value="KAJ2802986.1"/>
    <property type="molecule type" value="Genomic_DNA"/>
</dbReference>
<feature type="non-terminal residue" evidence="1">
    <location>
        <position position="76"/>
    </location>
</feature>
<accession>A0ACC1L984</accession>
<dbReference type="Proteomes" id="UP001140096">
    <property type="component" value="Unassembled WGS sequence"/>
</dbReference>
<evidence type="ECO:0000313" key="2">
    <source>
        <dbReference type="Proteomes" id="UP001140096"/>
    </source>
</evidence>
<proteinExistence type="predicted"/>
<sequence>MAIPHHPPLPRAVSGVFQSVEHPYAIAQAPKHSPMAREFSAGQHHHNRQLTSVDRGYSRTPSTSSSSSQSTIHNAT</sequence>